<feature type="domain" description="Retrotransposon gag" evidence="1">
    <location>
        <begin position="34"/>
        <end position="95"/>
    </location>
</feature>
<dbReference type="Proteomes" id="UP000053555">
    <property type="component" value="Unassembled WGS sequence"/>
</dbReference>
<dbReference type="InterPro" id="IPR005162">
    <property type="entry name" value="Retrotrans_gag_dom"/>
</dbReference>
<dbReference type="Pfam" id="PF03732">
    <property type="entry name" value="Retrotrans_gag"/>
    <property type="match status" value="1"/>
</dbReference>
<dbReference type="PANTHER" id="PTHR33223:SF11">
    <property type="entry name" value="ELEMENT PROTEIN, PUTATIVE-RELATED"/>
    <property type="match status" value="1"/>
</dbReference>
<protein>
    <recommendedName>
        <fullName evidence="1">Retrotransposon gag domain-containing protein</fullName>
    </recommendedName>
</protein>
<dbReference type="AlphaFoldDB" id="A0A0B2RF84"/>
<organism evidence="2">
    <name type="scientific">Glycine soja</name>
    <name type="common">Wild soybean</name>
    <dbReference type="NCBI Taxonomy" id="3848"/>
    <lineage>
        <taxon>Eukaryota</taxon>
        <taxon>Viridiplantae</taxon>
        <taxon>Streptophyta</taxon>
        <taxon>Embryophyta</taxon>
        <taxon>Tracheophyta</taxon>
        <taxon>Spermatophyta</taxon>
        <taxon>Magnoliopsida</taxon>
        <taxon>eudicotyledons</taxon>
        <taxon>Gunneridae</taxon>
        <taxon>Pentapetalae</taxon>
        <taxon>rosids</taxon>
        <taxon>fabids</taxon>
        <taxon>Fabales</taxon>
        <taxon>Fabaceae</taxon>
        <taxon>Papilionoideae</taxon>
        <taxon>50 kb inversion clade</taxon>
        <taxon>NPAAA clade</taxon>
        <taxon>indigoferoid/millettioid clade</taxon>
        <taxon>Phaseoleae</taxon>
        <taxon>Glycine</taxon>
        <taxon>Glycine subgen. Soja</taxon>
    </lineage>
</organism>
<proteinExistence type="predicted"/>
<evidence type="ECO:0000259" key="1">
    <source>
        <dbReference type="Pfam" id="PF03732"/>
    </source>
</evidence>
<feature type="non-terminal residue" evidence="2">
    <location>
        <position position="1"/>
    </location>
</feature>
<dbReference type="EMBL" id="KN650361">
    <property type="protein sequence ID" value="KHN31975.1"/>
    <property type="molecule type" value="Genomic_DNA"/>
</dbReference>
<accession>A0A0B2RF84</accession>
<sequence length="95" mass="10916">LPSEDPYTHLASFIEICNTFKITGVPPQAVRLSLFSFSLAGEAKRWLHSFKGNTFRTWEEVVDKFLKKYFPESKTAEGKLEISSFHQFPDESLSE</sequence>
<feature type="non-terminal residue" evidence="2">
    <location>
        <position position="95"/>
    </location>
</feature>
<name>A0A0B2RF84_GLYSO</name>
<dbReference type="PANTHER" id="PTHR33223">
    <property type="entry name" value="CCHC-TYPE DOMAIN-CONTAINING PROTEIN"/>
    <property type="match status" value="1"/>
</dbReference>
<gene>
    <name evidence="2" type="ORF">glysoja_025809</name>
</gene>
<reference evidence="2" key="1">
    <citation type="submission" date="2014-07" db="EMBL/GenBank/DDBJ databases">
        <title>Identification of a novel salt tolerance gene in wild soybean by whole-genome sequencing.</title>
        <authorList>
            <person name="Lam H.-M."/>
            <person name="Qi X."/>
            <person name="Li M.-W."/>
            <person name="Liu X."/>
            <person name="Xie M."/>
            <person name="Ni M."/>
            <person name="Xu X."/>
        </authorList>
    </citation>
    <scope>NUCLEOTIDE SEQUENCE [LARGE SCALE GENOMIC DNA]</scope>
    <source>
        <tissue evidence="2">Root</tissue>
    </source>
</reference>
<evidence type="ECO:0000313" key="2">
    <source>
        <dbReference type="EMBL" id="KHN31975.1"/>
    </source>
</evidence>